<dbReference type="RefSeq" id="WP_045780374.1">
    <property type="nucleotide sequence ID" value="NZ_LAJX01000239.1"/>
</dbReference>
<comment type="caution">
    <text evidence="1">The sequence shown here is derived from an EMBL/GenBank/DDBJ whole genome shotgun (WGS) entry which is preliminary data.</text>
</comment>
<evidence type="ECO:0000313" key="2">
    <source>
        <dbReference type="Proteomes" id="UP000033684"/>
    </source>
</evidence>
<reference evidence="1 2" key="2">
    <citation type="journal article" date="2016" name="Microb. Ecol.">
        <title>Genome Characteristics of a Novel Type I Methanotroph (Sn10-6) Isolated from a Flooded Indian Rice Field.</title>
        <authorList>
            <person name="Rahalkar M.C."/>
            <person name="Pandit P.S."/>
            <person name="Dhakephalkar P.K."/>
            <person name="Pore S."/>
            <person name="Arora P."/>
            <person name="Kapse N."/>
        </authorList>
    </citation>
    <scope>NUCLEOTIDE SEQUENCE [LARGE SCALE GENOMIC DNA]</scope>
    <source>
        <strain evidence="1 2">Sn10-6</strain>
    </source>
</reference>
<dbReference type="OrthoDB" id="9957910at2"/>
<accession>A0A0F3IF40</accession>
<dbReference type="EMBL" id="LAJX01000239">
    <property type="protein sequence ID" value="KJV05376.1"/>
    <property type="molecule type" value="Genomic_DNA"/>
</dbReference>
<keyword evidence="2" id="KW-1185">Reference proteome</keyword>
<reference evidence="2" key="1">
    <citation type="submission" date="2015-03" db="EMBL/GenBank/DDBJ databases">
        <title>Draft genome sequence of a novel methanotroph (Sn10-6) isolated from flooded ricefield rhizosphere in India.</title>
        <authorList>
            <person name="Pandit P.S."/>
            <person name="Pore S.D."/>
            <person name="Arora P."/>
            <person name="Kapse N.G."/>
            <person name="Dhakephalkar P.K."/>
            <person name="Rahalkar M.C."/>
        </authorList>
    </citation>
    <scope>NUCLEOTIDE SEQUENCE [LARGE SCALE GENOMIC DNA]</scope>
    <source>
        <strain evidence="2">Sn10-6</strain>
    </source>
</reference>
<dbReference type="Proteomes" id="UP000033684">
    <property type="component" value="Unassembled WGS sequence"/>
</dbReference>
<dbReference type="AlphaFoldDB" id="A0A0F3IF40"/>
<gene>
    <name evidence="1" type="ORF">VZ94_18620</name>
</gene>
<proteinExistence type="predicted"/>
<organism evidence="1 2">
    <name type="scientific">Methylocucumis oryzae</name>
    <dbReference type="NCBI Taxonomy" id="1632867"/>
    <lineage>
        <taxon>Bacteria</taxon>
        <taxon>Pseudomonadati</taxon>
        <taxon>Pseudomonadota</taxon>
        <taxon>Gammaproteobacteria</taxon>
        <taxon>Methylococcales</taxon>
        <taxon>Methylococcaceae</taxon>
        <taxon>Methylocucumis</taxon>
    </lineage>
</organism>
<name>A0A0F3IF40_9GAMM</name>
<sequence>MSKKQTEEKIVICDSPSRRPYGAKLTLLLEEGTKFPIEGDCELLVSSNHLIRITPGAADENPNQQTWNIYVEGFATACEAERAGLRAALGFFWSAIQGRYSIRLKYHTPLPCMVYDRNKATGIRLSSSATLTVVTGIDNIINPLNQVLKNEGSLDPRLLIAIELFASARLETTERAKICWSRLILGTGGYSRYY</sequence>
<protein>
    <submittedName>
        <fullName evidence="1">Uncharacterized protein</fullName>
    </submittedName>
</protein>
<evidence type="ECO:0000313" key="1">
    <source>
        <dbReference type="EMBL" id="KJV05376.1"/>
    </source>
</evidence>